<evidence type="ECO:0008006" key="3">
    <source>
        <dbReference type="Google" id="ProtNLM"/>
    </source>
</evidence>
<dbReference type="EMBL" id="JBHSUC010000042">
    <property type="protein sequence ID" value="MFC6363631.1"/>
    <property type="molecule type" value="Genomic_DNA"/>
</dbReference>
<dbReference type="Proteomes" id="UP001596215">
    <property type="component" value="Unassembled WGS sequence"/>
</dbReference>
<organism evidence="1 2">
    <name type="scientific">Tatumella punctata</name>
    <dbReference type="NCBI Taxonomy" id="399969"/>
    <lineage>
        <taxon>Bacteria</taxon>
        <taxon>Pseudomonadati</taxon>
        <taxon>Pseudomonadota</taxon>
        <taxon>Gammaproteobacteria</taxon>
        <taxon>Enterobacterales</taxon>
        <taxon>Erwiniaceae</taxon>
        <taxon>Tatumella</taxon>
    </lineage>
</organism>
<evidence type="ECO:0000313" key="1">
    <source>
        <dbReference type="EMBL" id="MFC6363631.1"/>
    </source>
</evidence>
<keyword evidence="2" id="KW-1185">Reference proteome</keyword>
<dbReference type="RefSeq" id="WP_343876698.1">
    <property type="nucleotide sequence ID" value="NZ_BAAAFW010000016.1"/>
</dbReference>
<accession>A0ABW1VUR9</accession>
<proteinExistence type="predicted"/>
<reference evidence="2" key="1">
    <citation type="journal article" date="2019" name="Int. J. Syst. Evol. Microbiol.">
        <title>The Global Catalogue of Microorganisms (GCM) 10K type strain sequencing project: providing services to taxonomists for standard genome sequencing and annotation.</title>
        <authorList>
            <consortium name="The Broad Institute Genomics Platform"/>
            <consortium name="The Broad Institute Genome Sequencing Center for Infectious Disease"/>
            <person name="Wu L."/>
            <person name="Ma J."/>
        </authorList>
    </citation>
    <scope>NUCLEOTIDE SEQUENCE [LARGE SCALE GENOMIC DNA]</scope>
    <source>
        <strain evidence="2">CGMCC 4.1530</strain>
    </source>
</reference>
<name>A0ABW1VUR9_9GAMM</name>
<comment type="caution">
    <text evidence="1">The sequence shown here is derived from an EMBL/GenBank/DDBJ whole genome shotgun (WGS) entry which is preliminary data.</text>
</comment>
<protein>
    <recommendedName>
        <fullName evidence="3">GNAT family N-acetyltransferase</fullName>
    </recommendedName>
</protein>
<sequence>MVDPLAKKKLFIALQSAIFLEVAKQAAVGFTGGILEITPPTPLIIEDLETLHNRGLLRWDAAVKFSSLCELIEEHPIKLCIYYKRKPVGYATGCFNSETNTVEMFWLEKRSDCDPDFDHKFFPLVLDAFSAYAMSLSLHDIFPRKIAVLSPIEACIEHYSDSGMTYTDNYHRGCPAMILFRSV</sequence>
<evidence type="ECO:0000313" key="2">
    <source>
        <dbReference type="Proteomes" id="UP001596215"/>
    </source>
</evidence>
<gene>
    <name evidence="1" type="ORF">ACFP73_16370</name>
</gene>